<organism evidence="1 2">
    <name type="scientific">Chaenocephalus aceratus</name>
    <name type="common">Blackfin icefish</name>
    <name type="synonym">Chaenichthys aceratus</name>
    <dbReference type="NCBI Taxonomy" id="36190"/>
    <lineage>
        <taxon>Eukaryota</taxon>
        <taxon>Metazoa</taxon>
        <taxon>Chordata</taxon>
        <taxon>Craniata</taxon>
        <taxon>Vertebrata</taxon>
        <taxon>Euteleostomi</taxon>
        <taxon>Actinopterygii</taxon>
        <taxon>Neopterygii</taxon>
        <taxon>Teleostei</taxon>
        <taxon>Neoteleostei</taxon>
        <taxon>Acanthomorphata</taxon>
        <taxon>Eupercaria</taxon>
        <taxon>Perciformes</taxon>
        <taxon>Notothenioidei</taxon>
        <taxon>Channichthyidae</taxon>
        <taxon>Chaenocephalus</taxon>
    </lineage>
</organism>
<dbReference type="EMBL" id="CM043794">
    <property type="protein sequence ID" value="KAI4819447.1"/>
    <property type="molecule type" value="Genomic_DNA"/>
</dbReference>
<accession>A0ACB9X074</accession>
<evidence type="ECO:0000313" key="2">
    <source>
        <dbReference type="Proteomes" id="UP001057452"/>
    </source>
</evidence>
<gene>
    <name evidence="1" type="ORF">KUCAC02_004693</name>
</gene>
<dbReference type="Proteomes" id="UP001057452">
    <property type="component" value="Chromosome 10"/>
</dbReference>
<sequence>GDGKTQTINRLAIFMMLCLFHHPLDGAYLIPPHSTVVPTLMHNVNISLTVSM</sequence>
<protein>
    <submittedName>
        <fullName evidence="1">Uncharacterized protein</fullName>
    </submittedName>
</protein>
<keyword evidence="2" id="KW-1185">Reference proteome</keyword>
<proteinExistence type="predicted"/>
<comment type="caution">
    <text evidence="1">The sequence shown here is derived from an EMBL/GenBank/DDBJ whole genome shotgun (WGS) entry which is preliminary data.</text>
</comment>
<evidence type="ECO:0000313" key="1">
    <source>
        <dbReference type="EMBL" id="KAI4819447.1"/>
    </source>
</evidence>
<reference evidence="1" key="1">
    <citation type="submission" date="2022-05" db="EMBL/GenBank/DDBJ databases">
        <title>Chromosome-level genome of Chaenocephalus aceratus.</title>
        <authorList>
            <person name="Park H."/>
        </authorList>
    </citation>
    <scope>NUCLEOTIDE SEQUENCE</scope>
    <source>
        <strain evidence="1">KU_202001</strain>
    </source>
</reference>
<name>A0ACB9X074_CHAAC</name>
<feature type="non-terminal residue" evidence="1">
    <location>
        <position position="1"/>
    </location>
</feature>